<dbReference type="PANTHER" id="PTHR30537:SF26">
    <property type="entry name" value="GLYCINE CLEAVAGE SYSTEM TRANSCRIPTIONAL ACTIVATOR"/>
    <property type="match status" value="1"/>
</dbReference>
<evidence type="ECO:0000259" key="5">
    <source>
        <dbReference type="PROSITE" id="PS50931"/>
    </source>
</evidence>
<dbReference type="SUPFAM" id="SSF53850">
    <property type="entry name" value="Periplasmic binding protein-like II"/>
    <property type="match status" value="1"/>
</dbReference>
<keyword evidence="4" id="KW-0804">Transcription</keyword>
<dbReference type="InterPro" id="IPR000847">
    <property type="entry name" value="LysR_HTH_N"/>
</dbReference>
<dbReference type="PRINTS" id="PR00039">
    <property type="entry name" value="HTHLYSR"/>
</dbReference>
<evidence type="ECO:0000313" key="6">
    <source>
        <dbReference type="EMBL" id="SPJ32628.1"/>
    </source>
</evidence>
<evidence type="ECO:0000313" key="7">
    <source>
        <dbReference type="Proteomes" id="UP000244934"/>
    </source>
</evidence>
<dbReference type="PANTHER" id="PTHR30537">
    <property type="entry name" value="HTH-TYPE TRANSCRIPTIONAL REGULATOR"/>
    <property type="match status" value="1"/>
</dbReference>
<dbReference type="Proteomes" id="UP000244934">
    <property type="component" value="Unassembled WGS sequence"/>
</dbReference>
<evidence type="ECO:0000256" key="3">
    <source>
        <dbReference type="ARBA" id="ARBA00023125"/>
    </source>
</evidence>
<dbReference type="SUPFAM" id="SSF46785">
    <property type="entry name" value="Winged helix' DNA-binding domain"/>
    <property type="match status" value="1"/>
</dbReference>
<reference evidence="7" key="1">
    <citation type="submission" date="2018-03" db="EMBL/GenBank/DDBJ databases">
        <authorList>
            <person name="Navarro De La Torre S."/>
        </authorList>
    </citation>
    <scope>NUCLEOTIDE SEQUENCE [LARGE SCALE GENOMIC DNA]</scope>
    <source>
        <strain evidence="7">EAod3</strain>
    </source>
</reference>
<gene>
    <name evidence="6" type="primary">gcvA_1</name>
    <name evidence="6" type="ORF">KSP9073_00629</name>
</gene>
<evidence type="ECO:0000256" key="1">
    <source>
        <dbReference type="ARBA" id="ARBA00009437"/>
    </source>
</evidence>
<feature type="domain" description="HTH lysR-type" evidence="5">
    <location>
        <begin position="4"/>
        <end position="61"/>
    </location>
</feature>
<sequence length="293" mass="32269">MPFPSLSALRAFEAAARLGSFKTAAAELNLSSTAISHHVRKLEEQLDTALFVRASRQVQLTESGHRLSVSATQAFAGLHATLDELQQGARQLTVSTTPAFASLWLAPRLDDFRQDFPGTDIRILSSSQRTDLNRDRRIDIALRYGPAEMMGPDAEQLSQESMGAFASPSLATRLASLQEAELIATRWESDSLAPIEWASWLESAGESIEAAQRALSFAHEQEVVQAGLAGKGVILVSELLVRSMVEYNWLVPWQPEISVKGYAYHAVRNPWSGKQPMIEAFITWLRCEMSGSP</sequence>
<dbReference type="PROSITE" id="PS50931">
    <property type="entry name" value="HTH_LYSR"/>
    <property type="match status" value="1"/>
</dbReference>
<dbReference type="InterPro" id="IPR036388">
    <property type="entry name" value="WH-like_DNA-bd_sf"/>
</dbReference>
<dbReference type="InterPro" id="IPR036390">
    <property type="entry name" value="WH_DNA-bd_sf"/>
</dbReference>
<dbReference type="GO" id="GO:0043565">
    <property type="term" value="F:sequence-specific DNA binding"/>
    <property type="evidence" value="ECO:0007669"/>
    <property type="project" value="TreeGrafter"/>
</dbReference>
<comment type="similarity">
    <text evidence="1">Belongs to the LysR transcriptional regulatory family.</text>
</comment>
<dbReference type="InterPro" id="IPR058163">
    <property type="entry name" value="LysR-type_TF_proteobact-type"/>
</dbReference>
<name>A0A2R8CI89_9GAMM</name>
<keyword evidence="7" id="KW-1185">Reference proteome</keyword>
<dbReference type="GO" id="GO:0006351">
    <property type="term" value="P:DNA-templated transcription"/>
    <property type="evidence" value="ECO:0007669"/>
    <property type="project" value="TreeGrafter"/>
</dbReference>
<organism evidence="6 7">
    <name type="scientific">Kushneria phyllosphaerae</name>
    <dbReference type="NCBI Taxonomy" id="2100822"/>
    <lineage>
        <taxon>Bacteria</taxon>
        <taxon>Pseudomonadati</taxon>
        <taxon>Pseudomonadota</taxon>
        <taxon>Gammaproteobacteria</taxon>
        <taxon>Oceanospirillales</taxon>
        <taxon>Halomonadaceae</taxon>
        <taxon>Kushneria</taxon>
    </lineage>
</organism>
<dbReference type="Pfam" id="PF03466">
    <property type="entry name" value="LysR_substrate"/>
    <property type="match status" value="1"/>
</dbReference>
<dbReference type="Gene3D" id="3.40.190.10">
    <property type="entry name" value="Periplasmic binding protein-like II"/>
    <property type="match status" value="2"/>
</dbReference>
<proteinExistence type="inferred from homology"/>
<dbReference type="GO" id="GO:0003700">
    <property type="term" value="F:DNA-binding transcription factor activity"/>
    <property type="evidence" value="ECO:0007669"/>
    <property type="project" value="InterPro"/>
</dbReference>
<dbReference type="Gene3D" id="1.10.10.10">
    <property type="entry name" value="Winged helix-like DNA-binding domain superfamily/Winged helix DNA-binding domain"/>
    <property type="match status" value="1"/>
</dbReference>
<dbReference type="InterPro" id="IPR005119">
    <property type="entry name" value="LysR_subst-bd"/>
</dbReference>
<dbReference type="AlphaFoldDB" id="A0A2R8CI89"/>
<evidence type="ECO:0000256" key="4">
    <source>
        <dbReference type="ARBA" id="ARBA00023163"/>
    </source>
</evidence>
<dbReference type="EMBL" id="ONZI01000001">
    <property type="protein sequence ID" value="SPJ32628.1"/>
    <property type="molecule type" value="Genomic_DNA"/>
</dbReference>
<accession>A0A2R8CI89</accession>
<evidence type="ECO:0000256" key="2">
    <source>
        <dbReference type="ARBA" id="ARBA00023015"/>
    </source>
</evidence>
<keyword evidence="2" id="KW-0805">Transcription regulation</keyword>
<dbReference type="Pfam" id="PF00126">
    <property type="entry name" value="HTH_1"/>
    <property type="match status" value="1"/>
</dbReference>
<protein>
    <submittedName>
        <fullName evidence="6">Glycine cleavage system transcriptional activator</fullName>
    </submittedName>
</protein>
<keyword evidence="3" id="KW-0238">DNA-binding</keyword>